<name>A0A6L2JHX1_TANCI</name>
<accession>A0A6L2JHX1</accession>
<sequence>MPPPPQSVKIIKEWDIRPRTAKARMWLQESGHKSRACPKKADRRGRNVQGQAYVICDVEHNQGPNVETVEFKIELIPDVALVACAPYRLAPSELKELSDQLKELSKKGFIRPSSSPLGVRNRYPLLRFDDLFDQLQGSSVYSKIDLRSGYHQLRIREEDILITTFRTRYGHFEFQVTPFGLTNMPAVFMDLMNGKELNMRQRRWIELLSDYDCEIHYHLAEHQKPFGLLQQPKIPEGKWEKITMDFVSRLPRTPSGYDSIWVIVDRLTKSTHFLPMKKTDNIEKLAQLYLKEIVCRHGVHVSIILDRDRHHPFGKWGKLSPRGRELVIPLEEIQLDNKLHFIEEPMEIMDREVKQLKQSQIPIVKLRWDSRRGLEYTWERKDFFKRNYLHLFSSNQKTSKRNRASGRRSRKEGRM</sequence>
<dbReference type="SUPFAM" id="SSF56672">
    <property type="entry name" value="DNA/RNA polymerases"/>
    <property type="match status" value="1"/>
</dbReference>
<dbReference type="InterPro" id="IPR036397">
    <property type="entry name" value="RNaseH_sf"/>
</dbReference>
<reference evidence="3" key="1">
    <citation type="journal article" date="2019" name="Sci. Rep.">
        <title>Draft genome of Tanacetum cinerariifolium, the natural source of mosquito coil.</title>
        <authorList>
            <person name="Yamashiro T."/>
            <person name="Shiraishi A."/>
            <person name="Satake H."/>
            <person name="Nakayama K."/>
        </authorList>
    </citation>
    <scope>NUCLEOTIDE SEQUENCE</scope>
</reference>
<dbReference type="PANTHER" id="PTHR24559:SF444">
    <property type="entry name" value="REVERSE TRANSCRIPTASE DOMAIN-CONTAINING PROTEIN"/>
    <property type="match status" value="1"/>
</dbReference>
<evidence type="ECO:0000259" key="2">
    <source>
        <dbReference type="Pfam" id="PF00078"/>
    </source>
</evidence>
<comment type="caution">
    <text evidence="3">The sequence shown here is derived from an EMBL/GenBank/DDBJ whole genome shotgun (WGS) entry which is preliminary data.</text>
</comment>
<dbReference type="SUPFAM" id="SSF53098">
    <property type="entry name" value="Ribonuclease H-like"/>
    <property type="match status" value="1"/>
</dbReference>
<dbReference type="Pfam" id="PF00078">
    <property type="entry name" value="RVT_1"/>
    <property type="match status" value="1"/>
</dbReference>
<dbReference type="InterPro" id="IPR043502">
    <property type="entry name" value="DNA/RNA_pol_sf"/>
</dbReference>
<dbReference type="Gene3D" id="3.10.10.10">
    <property type="entry name" value="HIV Type 1 Reverse Transcriptase, subunit A, domain 1"/>
    <property type="match status" value="2"/>
</dbReference>
<evidence type="ECO:0000313" key="3">
    <source>
        <dbReference type="EMBL" id="GEU36350.1"/>
    </source>
</evidence>
<protein>
    <submittedName>
        <fullName evidence="3">Putative reverse transcriptase domain-containing protein</fullName>
    </submittedName>
</protein>
<keyword evidence="3" id="KW-0695">RNA-directed DNA polymerase</keyword>
<keyword evidence="3" id="KW-0548">Nucleotidyltransferase</keyword>
<dbReference type="Gene3D" id="3.30.70.270">
    <property type="match status" value="1"/>
</dbReference>
<dbReference type="EMBL" id="BKCJ010000800">
    <property type="protein sequence ID" value="GEU36350.1"/>
    <property type="molecule type" value="Genomic_DNA"/>
</dbReference>
<dbReference type="InterPro" id="IPR012337">
    <property type="entry name" value="RNaseH-like_sf"/>
</dbReference>
<dbReference type="InterPro" id="IPR053134">
    <property type="entry name" value="RNA-dir_DNA_polymerase"/>
</dbReference>
<dbReference type="GO" id="GO:0003964">
    <property type="term" value="F:RNA-directed DNA polymerase activity"/>
    <property type="evidence" value="ECO:0007669"/>
    <property type="project" value="UniProtKB-KW"/>
</dbReference>
<evidence type="ECO:0000256" key="1">
    <source>
        <dbReference type="SAM" id="MobiDB-lite"/>
    </source>
</evidence>
<feature type="region of interest" description="Disordered" evidence="1">
    <location>
        <begin position="395"/>
        <end position="415"/>
    </location>
</feature>
<dbReference type="InterPro" id="IPR000477">
    <property type="entry name" value="RT_dom"/>
</dbReference>
<feature type="compositionally biased region" description="Basic residues" evidence="1">
    <location>
        <begin position="398"/>
        <end position="415"/>
    </location>
</feature>
<dbReference type="PANTHER" id="PTHR24559">
    <property type="entry name" value="TRANSPOSON TY3-I GAG-POL POLYPROTEIN"/>
    <property type="match status" value="1"/>
</dbReference>
<keyword evidence="3" id="KW-0808">Transferase</keyword>
<organism evidence="3">
    <name type="scientific">Tanacetum cinerariifolium</name>
    <name type="common">Dalmatian daisy</name>
    <name type="synonym">Chrysanthemum cinerariifolium</name>
    <dbReference type="NCBI Taxonomy" id="118510"/>
    <lineage>
        <taxon>Eukaryota</taxon>
        <taxon>Viridiplantae</taxon>
        <taxon>Streptophyta</taxon>
        <taxon>Embryophyta</taxon>
        <taxon>Tracheophyta</taxon>
        <taxon>Spermatophyta</taxon>
        <taxon>Magnoliopsida</taxon>
        <taxon>eudicotyledons</taxon>
        <taxon>Gunneridae</taxon>
        <taxon>Pentapetalae</taxon>
        <taxon>asterids</taxon>
        <taxon>campanulids</taxon>
        <taxon>Asterales</taxon>
        <taxon>Asteraceae</taxon>
        <taxon>Asteroideae</taxon>
        <taxon>Anthemideae</taxon>
        <taxon>Anthemidinae</taxon>
        <taxon>Tanacetum</taxon>
    </lineage>
</organism>
<gene>
    <name evidence="3" type="ORF">Tci_008328</name>
</gene>
<dbReference type="InterPro" id="IPR043128">
    <property type="entry name" value="Rev_trsase/Diguanyl_cyclase"/>
</dbReference>
<proteinExistence type="predicted"/>
<dbReference type="Gene3D" id="3.30.420.10">
    <property type="entry name" value="Ribonuclease H-like superfamily/Ribonuclease H"/>
    <property type="match status" value="1"/>
</dbReference>
<dbReference type="GO" id="GO:0003676">
    <property type="term" value="F:nucleic acid binding"/>
    <property type="evidence" value="ECO:0007669"/>
    <property type="project" value="InterPro"/>
</dbReference>
<dbReference type="CDD" id="cd01647">
    <property type="entry name" value="RT_LTR"/>
    <property type="match status" value="1"/>
</dbReference>
<feature type="domain" description="Reverse transcriptase" evidence="2">
    <location>
        <begin position="121"/>
        <end position="201"/>
    </location>
</feature>
<dbReference type="AlphaFoldDB" id="A0A6L2JHX1"/>